<sequence length="100" mass="10962">MSIAIPLTAGSEIQKTSVIRDQVNTTKSESKFGDFSNDIVKISQLARQKQLNEKSESNQNSHSITSESVRVSSTIGKAKSISNLTQKQATQLYNEIASFL</sequence>
<dbReference type="Proteomes" id="UP000198862">
    <property type="component" value="Unassembled WGS sequence"/>
</dbReference>
<keyword evidence="3" id="KW-1185">Reference proteome</keyword>
<dbReference type="OrthoDB" id="6315915at2"/>
<evidence type="ECO:0000313" key="3">
    <source>
        <dbReference type="Proteomes" id="UP000198862"/>
    </source>
</evidence>
<proteinExistence type="predicted"/>
<protein>
    <submittedName>
        <fullName evidence="2">Uncharacterized protein</fullName>
    </submittedName>
</protein>
<evidence type="ECO:0000256" key="1">
    <source>
        <dbReference type="SAM" id="MobiDB-lite"/>
    </source>
</evidence>
<dbReference type="AlphaFoldDB" id="A0A1I1JF95"/>
<reference evidence="2 3" key="1">
    <citation type="submission" date="2016-10" db="EMBL/GenBank/DDBJ databases">
        <authorList>
            <person name="de Groot N.N."/>
        </authorList>
    </citation>
    <scope>NUCLEOTIDE SEQUENCE [LARGE SCALE GENOMIC DNA]</scope>
    <source>
        <strain evidence="2 3">DSM 6059</strain>
    </source>
</reference>
<dbReference type="EMBL" id="FOLO01000009">
    <property type="protein sequence ID" value="SFC45288.1"/>
    <property type="molecule type" value="Genomic_DNA"/>
</dbReference>
<evidence type="ECO:0000313" key="2">
    <source>
        <dbReference type="EMBL" id="SFC45288.1"/>
    </source>
</evidence>
<feature type="compositionally biased region" description="Polar residues" evidence="1">
    <location>
        <begin position="57"/>
        <end position="71"/>
    </location>
</feature>
<dbReference type="RefSeq" id="WP_091982743.1">
    <property type="nucleotide sequence ID" value="NZ_FOLO01000009.1"/>
</dbReference>
<feature type="region of interest" description="Disordered" evidence="1">
    <location>
        <begin position="50"/>
        <end position="71"/>
    </location>
</feature>
<gene>
    <name evidence="2" type="ORF">SAMN02745724_01708</name>
</gene>
<accession>A0A1I1JF95</accession>
<organism evidence="2 3">
    <name type="scientific">Pseudoalteromonas denitrificans DSM 6059</name>
    <dbReference type="NCBI Taxonomy" id="1123010"/>
    <lineage>
        <taxon>Bacteria</taxon>
        <taxon>Pseudomonadati</taxon>
        <taxon>Pseudomonadota</taxon>
        <taxon>Gammaproteobacteria</taxon>
        <taxon>Alteromonadales</taxon>
        <taxon>Pseudoalteromonadaceae</taxon>
        <taxon>Pseudoalteromonas</taxon>
    </lineage>
</organism>
<name>A0A1I1JF95_9GAMM</name>